<dbReference type="SUPFAM" id="SSF54593">
    <property type="entry name" value="Glyoxalase/Bleomycin resistance protein/Dihydroxybiphenyl dioxygenase"/>
    <property type="match status" value="1"/>
</dbReference>
<dbReference type="InterPro" id="IPR028973">
    <property type="entry name" value="PhnB-like"/>
</dbReference>
<dbReference type="InterPro" id="IPR004360">
    <property type="entry name" value="Glyas_Fos-R_dOase_dom"/>
</dbReference>
<evidence type="ECO:0000313" key="2">
    <source>
        <dbReference type="EMBL" id="RRJ63556.1"/>
    </source>
</evidence>
<name>A0A3P3U0Y2_9BACL</name>
<evidence type="ECO:0000313" key="3">
    <source>
        <dbReference type="Proteomes" id="UP000267017"/>
    </source>
</evidence>
<reference evidence="2 3" key="1">
    <citation type="submission" date="2018-11" db="EMBL/GenBank/DDBJ databases">
        <title>Genome sequencing of Paenibacillus sp. KCOM 3021 (= ChDC PVNT-B20).</title>
        <authorList>
            <person name="Kook J.-K."/>
            <person name="Park S.-N."/>
            <person name="Lim Y.K."/>
        </authorList>
    </citation>
    <scope>NUCLEOTIDE SEQUENCE [LARGE SCALE GENOMIC DNA]</scope>
    <source>
        <strain evidence="2 3">KCOM 3021</strain>
    </source>
</reference>
<dbReference type="PANTHER" id="PTHR33990">
    <property type="entry name" value="PROTEIN YJDN-RELATED"/>
    <property type="match status" value="1"/>
</dbReference>
<comment type="caution">
    <text evidence="2">The sequence shown here is derived from an EMBL/GenBank/DDBJ whole genome shotgun (WGS) entry which is preliminary data.</text>
</comment>
<dbReference type="PANTHER" id="PTHR33990:SF1">
    <property type="entry name" value="PROTEIN YJDN"/>
    <property type="match status" value="1"/>
</dbReference>
<sequence>MILLTTPLIALNGKAEEAIAFYEQALEAKVAFKQTFGEMPEPQNPMTDEVKKRIAHSILKLGETELYVCDIFPGEPHQPGSQVTVCLTSSTADHTRKLYEALKEGGRVDMPLQSIYFSPAYAVVTDKFGVTFHLFTTRPA</sequence>
<gene>
    <name evidence="2" type="ORF">EHV15_11945</name>
</gene>
<feature type="domain" description="Glyoxalase/fosfomycin resistance/dioxygenase" evidence="1">
    <location>
        <begin position="13"/>
        <end position="133"/>
    </location>
</feature>
<organism evidence="2 3">
    <name type="scientific">Paenibacillus oralis</name>
    <dbReference type="NCBI Taxonomy" id="2490856"/>
    <lineage>
        <taxon>Bacteria</taxon>
        <taxon>Bacillati</taxon>
        <taxon>Bacillota</taxon>
        <taxon>Bacilli</taxon>
        <taxon>Bacillales</taxon>
        <taxon>Paenibacillaceae</taxon>
        <taxon>Paenibacillus</taxon>
    </lineage>
</organism>
<dbReference type="CDD" id="cd06588">
    <property type="entry name" value="PhnB_like"/>
    <property type="match status" value="1"/>
</dbReference>
<dbReference type="AlphaFoldDB" id="A0A3P3U0Y2"/>
<proteinExistence type="predicted"/>
<dbReference type="InterPro" id="IPR029068">
    <property type="entry name" value="Glyas_Bleomycin-R_OHBP_Dase"/>
</dbReference>
<evidence type="ECO:0000259" key="1">
    <source>
        <dbReference type="Pfam" id="PF00903"/>
    </source>
</evidence>
<dbReference type="Gene3D" id="3.10.180.10">
    <property type="entry name" value="2,3-Dihydroxybiphenyl 1,2-Dioxygenase, domain 1"/>
    <property type="match status" value="1"/>
</dbReference>
<dbReference type="Proteomes" id="UP000267017">
    <property type="component" value="Unassembled WGS sequence"/>
</dbReference>
<dbReference type="RefSeq" id="WP_128631392.1">
    <property type="nucleotide sequence ID" value="NZ_RRCN01000001.1"/>
</dbReference>
<protein>
    <submittedName>
        <fullName evidence="2">VOC family protein</fullName>
    </submittedName>
</protein>
<accession>A0A3P3U0Y2</accession>
<dbReference type="EMBL" id="RRCN01000001">
    <property type="protein sequence ID" value="RRJ63556.1"/>
    <property type="molecule type" value="Genomic_DNA"/>
</dbReference>
<dbReference type="OrthoDB" id="9795306at2"/>
<dbReference type="Pfam" id="PF00903">
    <property type="entry name" value="Glyoxalase"/>
    <property type="match status" value="1"/>
</dbReference>
<keyword evidence="3" id="KW-1185">Reference proteome</keyword>